<name>A0A0E9VMQ6_ANGAN</name>
<protein>
    <submittedName>
        <fullName evidence="1">Uncharacterized protein</fullName>
    </submittedName>
</protein>
<reference evidence="1" key="2">
    <citation type="journal article" date="2015" name="Fish Shellfish Immunol.">
        <title>Early steps in the European eel (Anguilla anguilla)-Vibrio vulnificus interaction in the gills: Role of the RtxA13 toxin.</title>
        <authorList>
            <person name="Callol A."/>
            <person name="Pajuelo D."/>
            <person name="Ebbesson L."/>
            <person name="Teles M."/>
            <person name="MacKenzie S."/>
            <person name="Amaro C."/>
        </authorList>
    </citation>
    <scope>NUCLEOTIDE SEQUENCE</scope>
</reference>
<proteinExistence type="predicted"/>
<dbReference type="EMBL" id="GBXM01030054">
    <property type="protein sequence ID" value="JAH78523.1"/>
    <property type="molecule type" value="Transcribed_RNA"/>
</dbReference>
<organism evidence="1">
    <name type="scientific">Anguilla anguilla</name>
    <name type="common">European freshwater eel</name>
    <name type="synonym">Muraena anguilla</name>
    <dbReference type="NCBI Taxonomy" id="7936"/>
    <lineage>
        <taxon>Eukaryota</taxon>
        <taxon>Metazoa</taxon>
        <taxon>Chordata</taxon>
        <taxon>Craniata</taxon>
        <taxon>Vertebrata</taxon>
        <taxon>Euteleostomi</taxon>
        <taxon>Actinopterygii</taxon>
        <taxon>Neopterygii</taxon>
        <taxon>Teleostei</taxon>
        <taxon>Anguilliformes</taxon>
        <taxon>Anguillidae</taxon>
        <taxon>Anguilla</taxon>
    </lineage>
</organism>
<sequence length="15" mass="1617">MGQNSAFPTQSSFSQ</sequence>
<reference evidence="1" key="1">
    <citation type="submission" date="2014-11" db="EMBL/GenBank/DDBJ databases">
        <authorList>
            <person name="Amaro Gonzalez C."/>
        </authorList>
    </citation>
    <scope>NUCLEOTIDE SEQUENCE</scope>
</reference>
<evidence type="ECO:0000313" key="1">
    <source>
        <dbReference type="EMBL" id="JAH78523.1"/>
    </source>
</evidence>
<accession>A0A0E9VMQ6</accession>